<evidence type="ECO:0000313" key="6">
    <source>
        <dbReference type="Proteomes" id="UP000612055"/>
    </source>
</evidence>
<dbReference type="OrthoDB" id="4239773at2759"/>
<dbReference type="Pfam" id="PF01842">
    <property type="entry name" value="ACT"/>
    <property type="match status" value="1"/>
</dbReference>
<gene>
    <name evidence="5" type="ORF">HYH03_004227</name>
</gene>
<keyword evidence="6" id="KW-1185">Reference proteome</keyword>
<dbReference type="SUPFAM" id="SSF53328">
    <property type="entry name" value="Formyltransferase"/>
    <property type="match status" value="1"/>
</dbReference>
<evidence type="ECO:0000256" key="3">
    <source>
        <dbReference type="SAM" id="MobiDB-lite"/>
    </source>
</evidence>
<feature type="domain" description="ACT" evidence="4">
    <location>
        <begin position="85"/>
        <end position="168"/>
    </location>
</feature>
<evidence type="ECO:0000256" key="2">
    <source>
        <dbReference type="ARBA" id="ARBA00022801"/>
    </source>
</evidence>
<dbReference type="PRINTS" id="PR01575">
    <property type="entry name" value="FFH4HYDRLASE"/>
</dbReference>
<dbReference type="InterPro" id="IPR002376">
    <property type="entry name" value="Formyl_transf_N"/>
</dbReference>
<dbReference type="InterPro" id="IPR004810">
    <property type="entry name" value="PurU"/>
</dbReference>
<evidence type="ECO:0000313" key="5">
    <source>
        <dbReference type="EMBL" id="KAG2497966.1"/>
    </source>
</evidence>
<dbReference type="Proteomes" id="UP000612055">
    <property type="component" value="Unassembled WGS sequence"/>
</dbReference>
<dbReference type="CDD" id="cd04875">
    <property type="entry name" value="ACT_F4HF-DF"/>
    <property type="match status" value="1"/>
</dbReference>
<dbReference type="CDD" id="cd08648">
    <property type="entry name" value="FMT_core_Formyl-FH4-Hydrolase_C"/>
    <property type="match status" value="1"/>
</dbReference>
<comment type="caution">
    <text evidence="5">The sequence shown here is derived from an EMBL/GenBank/DDBJ whole genome shotgun (WGS) entry which is preliminary data.</text>
</comment>
<dbReference type="NCBIfam" id="TIGR00655">
    <property type="entry name" value="PurU"/>
    <property type="match status" value="1"/>
</dbReference>
<protein>
    <recommendedName>
        <fullName evidence="4">ACT domain-containing protein</fullName>
    </recommendedName>
</protein>
<dbReference type="SUPFAM" id="SSF55021">
    <property type="entry name" value="ACT-like"/>
    <property type="match status" value="1"/>
</dbReference>
<accession>A0A836C2F7</accession>
<dbReference type="Gene3D" id="3.30.70.260">
    <property type="match status" value="1"/>
</dbReference>
<dbReference type="InterPro" id="IPR045865">
    <property type="entry name" value="ACT-like_dom_sf"/>
</dbReference>
<dbReference type="HAMAP" id="MF_01927">
    <property type="entry name" value="PurU"/>
    <property type="match status" value="1"/>
</dbReference>
<dbReference type="PANTHER" id="PTHR42706:SF1">
    <property type="entry name" value="FORMYLTETRAHYDROFOLATE DEFORMYLASE 2, MITOCHONDRIAL"/>
    <property type="match status" value="1"/>
</dbReference>
<dbReference type="InterPro" id="IPR002912">
    <property type="entry name" value="ACT_dom"/>
</dbReference>
<dbReference type="AlphaFoldDB" id="A0A836C2F7"/>
<dbReference type="EMBL" id="JAEHOE010000012">
    <property type="protein sequence ID" value="KAG2497966.1"/>
    <property type="molecule type" value="Genomic_DNA"/>
</dbReference>
<sequence length="367" mass="40758">MQLLAGSSRSAARRPSAVEAPAVSRISGRPACTAARRASHVQPARVAHASTPATERANGNGSSPTQGSPLGSIDGFVPQAGLTANLLLQCPDQKGVIAAVSQLLYGFGCNIVSSDQFTDSISNQFFQRITFDFSEIVIGPGNTAVLERAIGELASRFRMKWKLAYKNKIKRLAILVSKQDHCLYDLLIRHRSGELRCEIPFIISNHPDLKHIADTFGVPFHHMPIDKSSKDSQEKAIEDLLAKEQIDVLILARYMQIFTTGFCERHWEHTINIHHSFLPAFEGARPYHRAHERGVKIIGATAHFATAELDAGPIIDQAVSRITHRDSVDDMIRKGKDLERLVLARAVRWHLDDRVMVYNNKTVVFED</sequence>
<dbReference type="Gene3D" id="3.40.50.170">
    <property type="entry name" value="Formyl transferase, N-terminal domain"/>
    <property type="match status" value="1"/>
</dbReference>
<dbReference type="InterPro" id="IPR044074">
    <property type="entry name" value="PurU_ACT"/>
</dbReference>
<organism evidence="5 6">
    <name type="scientific">Edaphochlamys debaryana</name>
    <dbReference type="NCBI Taxonomy" id="47281"/>
    <lineage>
        <taxon>Eukaryota</taxon>
        <taxon>Viridiplantae</taxon>
        <taxon>Chlorophyta</taxon>
        <taxon>core chlorophytes</taxon>
        <taxon>Chlorophyceae</taxon>
        <taxon>CS clade</taxon>
        <taxon>Chlamydomonadales</taxon>
        <taxon>Chlamydomonadales incertae sedis</taxon>
        <taxon>Edaphochlamys</taxon>
    </lineage>
</organism>
<dbReference type="GO" id="GO:0008864">
    <property type="term" value="F:formyltetrahydrofolate deformylase activity"/>
    <property type="evidence" value="ECO:0007669"/>
    <property type="project" value="InterPro"/>
</dbReference>
<dbReference type="GO" id="GO:0006189">
    <property type="term" value="P:'de novo' IMP biosynthetic process"/>
    <property type="evidence" value="ECO:0007669"/>
    <property type="project" value="InterPro"/>
</dbReference>
<evidence type="ECO:0000259" key="4">
    <source>
        <dbReference type="PROSITE" id="PS51671"/>
    </source>
</evidence>
<dbReference type="GO" id="GO:0006730">
    <property type="term" value="P:one-carbon metabolic process"/>
    <property type="evidence" value="ECO:0007669"/>
    <property type="project" value="UniProtKB-KW"/>
</dbReference>
<dbReference type="PROSITE" id="PS51671">
    <property type="entry name" value="ACT"/>
    <property type="match status" value="1"/>
</dbReference>
<name>A0A836C2F7_9CHLO</name>
<feature type="compositionally biased region" description="Polar residues" evidence="3">
    <location>
        <begin position="51"/>
        <end position="69"/>
    </location>
</feature>
<feature type="region of interest" description="Disordered" evidence="3">
    <location>
        <begin position="37"/>
        <end position="70"/>
    </location>
</feature>
<dbReference type="PANTHER" id="PTHR42706">
    <property type="entry name" value="FORMYLTETRAHYDROFOLATE DEFORMYLASE"/>
    <property type="match status" value="1"/>
</dbReference>
<feature type="region of interest" description="Disordered" evidence="3">
    <location>
        <begin position="1"/>
        <end position="23"/>
    </location>
</feature>
<evidence type="ECO:0000256" key="1">
    <source>
        <dbReference type="ARBA" id="ARBA00022563"/>
    </source>
</evidence>
<dbReference type="InterPro" id="IPR036477">
    <property type="entry name" value="Formyl_transf_N_sf"/>
</dbReference>
<keyword evidence="2" id="KW-0378">Hydrolase</keyword>
<dbReference type="InterPro" id="IPR041729">
    <property type="entry name" value="Formyl-FH4-Hydrolase_C"/>
</dbReference>
<keyword evidence="1" id="KW-0554">One-carbon metabolism</keyword>
<proteinExistence type="inferred from homology"/>
<reference evidence="5" key="1">
    <citation type="journal article" date="2020" name="bioRxiv">
        <title>Comparative genomics of Chlamydomonas.</title>
        <authorList>
            <person name="Craig R.J."/>
            <person name="Hasan A.R."/>
            <person name="Ness R.W."/>
            <person name="Keightley P.D."/>
        </authorList>
    </citation>
    <scope>NUCLEOTIDE SEQUENCE</scope>
    <source>
        <strain evidence="5">CCAP 11/70</strain>
    </source>
</reference>
<dbReference type="NCBIfam" id="NF004684">
    <property type="entry name" value="PRK06027.1"/>
    <property type="match status" value="1"/>
</dbReference>
<dbReference type="Pfam" id="PF00551">
    <property type="entry name" value="Formyl_trans_N"/>
    <property type="match status" value="1"/>
</dbReference>